<dbReference type="EMBL" id="RQZG01000018">
    <property type="protein sequence ID" value="RRD03572.1"/>
    <property type="molecule type" value="Genomic_DNA"/>
</dbReference>
<dbReference type="RefSeq" id="WP_124845664.1">
    <property type="nucleotide sequence ID" value="NZ_RQZG01000018.1"/>
</dbReference>
<accession>A0A3P1T279</accession>
<dbReference type="Proteomes" id="UP000280819">
    <property type="component" value="Unassembled WGS sequence"/>
</dbReference>
<keyword evidence="1" id="KW-0472">Membrane</keyword>
<organism evidence="2 3">
    <name type="scientific">Arachnia propionica</name>
    <dbReference type="NCBI Taxonomy" id="1750"/>
    <lineage>
        <taxon>Bacteria</taxon>
        <taxon>Bacillati</taxon>
        <taxon>Actinomycetota</taxon>
        <taxon>Actinomycetes</taxon>
        <taxon>Propionibacteriales</taxon>
        <taxon>Propionibacteriaceae</taxon>
        <taxon>Arachnia</taxon>
    </lineage>
</organism>
<evidence type="ECO:0000256" key="1">
    <source>
        <dbReference type="SAM" id="Phobius"/>
    </source>
</evidence>
<dbReference type="OrthoDB" id="4966104at2"/>
<comment type="caution">
    <text evidence="2">The sequence shown here is derived from an EMBL/GenBank/DDBJ whole genome shotgun (WGS) entry which is preliminary data.</text>
</comment>
<gene>
    <name evidence="2" type="ORF">EII34_13345</name>
</gene>
<feature type="transmembrane region" description="Helical" evidence="1">
    <location>
        <begin position="37"/>
        <end position="59"/>
    </location>
</feature>
<sequence length="155" mass="16171">MILVYRGWGGAGLGLPLLGAGVGLACASGLGVGTQWFTLVAGLGILLGGVGAYLLGMWLNTMGPRRRVAEFEASRRAQLQQLVDAGEFQVSPAAPDPSSRREGHDQVEALLAREVRDIRQATSNNHTLYGIPMQFFGLLGVVVGVVIVVAGVMGG</sequence>
<protein>
    <submittedName>
        <fullName evidence="2">Uncharacterized protein</fullName>
    </submittedName>
</protein>
<evidence type="ECO:0000313" key="3">
    <source>
        <dbReference type="Proteomes" id="UP000280819"/>
    </source>
</evidence>
<dbReference type="PROSITE" id="PS51257">
    <property type="entry name" value="PROKAR_LIPOPROTEIN"/>
    <property type="match status" value="1"/>
</dbReference>
<keyword evidence="1" id="KW-0812">Transmembrane</keyword>
<name>A0A3P1T279_9ACTN</name>
<proteinExistence type="predicted"/>
<feature type="transmembrane region" description="Helical" evidence="1">
    <location>
        <begin position="135"/>
        <end position="154"/>
    </location>
</feature>
<evidence type="ECO:0000313" key="2">
    <source>
        <dbReference type="EMBL" id="RRD03572.1"/>
    </source>
</evidence>
<dbReference type="AlphaFoldDB" id="A0A3P1T279"/>
<reference evidence="2 3" key="1">
    <citation type="submission" date="2018-11" db="EMBL/GenBank/DDBJ databases">
        <title>Genomes From Bacteria Associated with the Canine Oral Cavity: a Test Case for Automated Genome-Based Taxonomic Assignment.</title>
        <authorList>
            <person name="Coil D.A."/>
            <person name="Jospin G."/>
            <person name="Darling A.E."/>
            <person name="Wallis C."/>
            <person name="Davis I.J."/>
            <person name="Harris S."/>
            <person name="Eisen J.A."/>
            <person name="Holcombe L.J."/>
            <person name="O'Flynn C."/>
        </authorList>
    </citation>
    <scope>NUCLEOTIDE SEQUENCE [LARGE SCALE GENOMIC DNA]</scope>
    <source>
        <strain evidence="2 3">OH887_COT-365</strain>
    </source>
</reference>
<keyword evidence="1" id="KW-1133">Transmembrane helix</keyword>